<evidence type="ECO:0000256" key="7">
    <source>
        <dbReference type="ARBA" id="ARBA00022840"/>
    </source>
</evidence>
<dbReference type="SMART" id="SM00831">
    <property type="entry name" value="Cation_ATPase_N"/>
    <property type="match status" value="1"/>
</dbReference>
<dbReference type="InterPro" id="IPR023214">
    <property type="entry name" value="HAD_sf"/>
</dbReference>
<dbReference type="PRINTS" id="PR00119">
    <property type="entry name" value="CATATPASE"/>
</dbReference>
<feature type="transmembrane region" description="Helical" evidence="13">
    <location>
        <begin position="1121"/>
        <end position="1151"/>
    </location>
</feature>
<feature type="transmembrane region" description="Helical" evidence="13">
    <location>
        <begin position="936"/>
        <end position="954"/>
    </location>
</feature>
<dbReference type="GO" id="GO:0016887">
    <property type="term" value="F:ATP hydrolysis activity"/>
    <property type="evidence" value="ECO:0007669"/>
    <property type="project" value="InterPro"/>
</dbReference>
<feature type="transmembrane region" description="Helical" evidence="13">
    <location>
        <begin position="65"/>
        <end position="86"/>
    </location>
</feature>
<evidence type="ECO:0000256" key="3">
    <source>
        <dbReference type="ARBA" id="ARBA00022553"/>
    </source>
</evidence>
<evidence type="ECO:0000313" key="16">
    <source>
        <dbReference type="Proteomes" id="UP001187531"/>
    </source>
</evidence>
<feature type="transmembrane region" description="Helical" evidence="13">
    <location>
        <begin position="413"/>
        <end position="431"/>
    </location>
</feature>
<dbReference type="GO" id="GO:0015203">
    <property type="term" value="F:polyamine transmembrane transporter activity"/>
    <property type="evidence" value="ECO:0007669"/>
    <property type="project" value="TreeGrafter"/>
</dbReference>
<dbReference type="Pfam" id="PF00690">
    <property type="entry name" value="Cation_ATPase_N"/>
    <property type="match status" value="1"/>
</dbReference>
<keyword evidence="4 13" id="KW-0812">Transmembrane</keyword>
<name>A0AA88I2L6_ARTSF</name>
<keyword evidence="7 13" id="KW-0067">ATP-binding</keyword>
<dbReference type="SUPFAM" id="SSF81660">
    <property type="entry name" value="Metal cation-transporting ATPase, ATP-binding domain N"/>
    <property type="match status" value="1"/>
</dbReference>
<dbReference type="PANTHER" id="PTHR45630">
    <property type="entry name" value="CATION-TRANSPORTING ATPASE-RELATED"/>
    <property type="match status" value="1"/>
</dbReference>
<evidence type="ECO:0000256" key="4">
    <source>
        <dbReference type="ARBA" id="ARBA00022692"/>
    </source>
</evidence>
<protein>
    <recommendedName>
        <fullName evidence="13">Cation-transporting ATPase</fullName>
        <ecNumber evidence="13">7.2.2.-</ecNumber>
    </recommendedName>
</protein>
<dbReference type="SUPFAM" id="SSF81665">
    <property type="entry name" value="Calcium ATPase, transmembrane domain M"/>
    <property type="match status" value="1"/>
</dbReference>
<dbReference type="InterPro" id="IPR008250">
    <property type="entry name" value="ATPase_P-typ_transduc_dom_A_sf"/>
</dbReference>
<dbReference type="PANTHER" id="PTHR45630:SF8">
    <property type="entry name" value="CATION-TRANSPORTING ATPASE"/>
    <property type="match status" value="1"/>
</dbReference>
<dbReference type="InterPro" id="IPR023299">
    <property type="entry name" value="ATPase_P-typ_cyto_dom_N"/>
</dbReference>
<dbReference type="EMBL" id="JAVRJZ010000011">
    <property type="protein sequence ID" value="KAK2717046.1"/>
    <property type="molecule type" value="Genomic_DNA"/>
</dbReference>
<dbReference type="GO" id="GO:0140358">
    <property type="term" value="F:P-type transmembrane transporter activity"/>
    <property type="evidence" value="ECO:0007669"/>
    <property type="project" value="InterPro"/>
</dbReference>
<dbReference type="SUPFAM" id="SSF81653">
    <property type="entry name" value="Calcium ATPase, transduction domain A"/>
    <property type="match status" value="1"/>
</dbReference>
<feature type="transmembrane region" description="Helical" evidence="13">
    <location>
        <begin position="999"/>
        <end position="1024"/>
    </location>
</feature>
<keyword evidence="11 13" id="KW-0472">Membrane</keyword>
<feature type="transmembrane region" description="Helical" evidence="13">
    <location>
        <begin position="451"/>
        <end position="471"/>
    </location>
</feature>
<dbReference type="GO" id="GO:0046872">
    <property type="term" value="F:metal ion binding"/>
    <property type="evidence" value="ECO:0007669"/>
    <property type="project" value="UniProtKB-UniRule"/>
</dbReference>
<dbReference type="InterPro" id="IPR044492">
    <property type="entry name" value="P_typ_ATPase_HD_dom"/>
</dbReference>
<accession>A0AA88I2L6</accession>
<evidence type="ECO:0000256" key="1">
    <source>
        <dbReference type="ARBA" id="ARBA00004141"/>
    </source>
</evidence>
<organism evidence="15 16">
    <name type="scientific">Artemia franciscana</name>
    <name type="common">Brine shrimp</name>
    <name type="synonym">Artemia sanfranciscana</name>
    <dbReference type="NCBI Taxonomy" id="6661"/>
    <lineage>
        <taxon>Eukaryota</taxon>
        <taxon>Metazoa</taxon>
        <taxon>Ecdysozoa</taxon>
        <taxon>Arthropoda</taxon>
        <taxon>Crustacea</taxon>
        <taxon>Branchiopoda</taxon>
        <taxon>Anostraca</taxon>
        <taxon>Artemiidae</taxon>
        <taxon>Artemia</taxon>
    </lineage>
</organism>
<dbReference type="Gene3D" id="2.70.150.10">
    <property type="entry name" value="Calcium-transporting ATPase, cytoplasmic transduction domain A"/>
    <property type="match status" value="1"/>
</dbReference>
<dbReference type="InterPro" id="IPR001757">
    <property type="entry name" value="P_typ_ATPase"/>
</dbReference>
<dbReference type="InterPro" id="IPR006544">
    <property type="entry name" value="P-type_TPase_V"/>
</dbReference>
<evidence type="ECO:0000256" key="9">
    <source>
        <dbReference type="ARBA" id="ARBA00022967"/>
    </source>
</evidence>
<reference evidence="15" key="1">
    <citation type="submission" date="2023-07" db="EMBL/GenBank/DDBJ databases">
        <title>Chromosome-level genome assembly of Artemia franciscana.</title>
        <authorList>
            <person name="Jo E."/>
        </authorList>
    </citation>
    <scope>NUCLEOTIDE SEQUENCE</scope>
    <source>
        <tissue evidence="15">Whole body</tissue>
    </source>
</reference>
<keyword evidence="5 13" id="KW-0479">Metal-binding</keyword>
<dbReference type="InterPro" id="IPR059000">
    <property type="entry name" value="ATPase_P-type_domA"/>
</dbReference>
<feature type="transmembrane region" description="Helical" evidence="13">
    <location>
        <begin position="1054"/>
        <end position="1072"/>
    </location>
</feature>
<evidence type="ECO:0000256" key="10">
    <source>
        <dbReference type="ARBA" id="ARBA00022989"/>
    </source>
</evidence>
<dbReference type="Pfam" id="PF00122">
    <property type="entry name" value="E1-E2_ATPase"/>
    <property type="match status" value="1"/>
</dbReference>
<keyword evidence="6 13" id="KW-0547">Nucleotide-binding</keyword>
<feature type="transmembrane region" description="Helical" evidence="13">
    <location>
        <begin position="1079"/>
        <end position="1101"/>
    </location>
</feature>
<feature type="transmembrane region" description="Helical" evidence="13">
    <location>
        <begin position="222"/>
        <end position="240"/>
    </location>
</feature>
<keyword evidence="10 13" id="KW-1133">Transmembrane helix</keyword>
<comment type="similarity">
    <text evidence="2 13">Belongs to the cation transport ATPase (P-type) (TC 3.A.3) family. Type V subfamily.</text>
</comment>
<dbReference type="EC" id="7.2.2.-" evidence="13"/>
<dbReference type="Pfam" id="PF13246">
    <property type="entry name" value="Cation_ATPase"/>
    <property type="match status" value="1"/>
</dbReference>
<comment type="caution">
    <text evidence="15">The sequence shown here is derived from an EMBL/GenBank/DDBJ whole genome shotgun (WGS) entry which is preliminary data.</text>
</comment>
<evidence type="ECO:0000256" key="13">
    <source>
        <dbReference type="RuleBase" id="RU362082"/>
    </source>
</evidence>
<dbReference type="NCBIfam" id="TIGR01657">
    <property type="entry name" value="P-ATPase-V"/>
    <property type="match status" value="1"/>
</dbReference>
<dbReference type="FunFam" id="3.40.50.1000:FF:000068">
    <property type="entry name" value="Cation-transporting ATPase"/>
    <property type="match status" value="1"/>
</dbReference>
<comment type="subcellular location">
    <subcellularLocation>
        <location evidence="1 13">Membrane</location>
        <topology evidence="1 13">Multi-pass membrane protein</topology>
    </subcellularLocation>
</comment>
<dbReference type="Pfam" id="PF12409">
    <property type="entry name" value="P5-ATPase"/>
    <property type="match status" value="1"/>
</dbReference>
<dbReference type="SFLD" id="SFLDF00027">
    <property type="entry name" value="p-type_atpase"/>
    <property type="match status" value="1"/>
</dbReference>
<dbReference type="InterPro" id="IPR047819">
    <property type="entry name" value="P5A-ATPase_N"/>
</dbReference>
<evidence type="ECO:0000256" key="8">
    <source>
        <dbReference type="ARBA" id="ARBA00022842"/>
    </source>
</evidence>
<evidence type="ECO:0000256" key="5">
    <source>
        <dbReference type="ARBA" id="ARBA00022723"/>
    </source>
</evidence>
<dbReference type="Gene3D" id="1.20.1110.10">
    <property type="entry name" value="Calcium-transporting ATPase, transmembrane domain"/>
    <property type="match status" value="1"/>
</dbReference>
<dbReference type="AlphaFoldDB" id="A0AA88I2L6"/>
<feature type="transmembrane region" description="Helical" evidence="13">
    <location>
        <begin position="960"/>
        <end position="978"/>
    </location>
</feature>
<evidence type="ECO:0000256" key="6">
    <source>
        <dbReference type="ARBA" id="ARBA00022741"/>
    </source>
</evidence>
<dbReference type="InterPro" id="IPR023298">
    <property type="entry name" value="ATPase_P-typ_TM_dom_sf"/>
</dbReference>
<keyword evidence="9 13" id="KW-1278">Translocase</keyword>
<dbReference type="GO" id="GO:0016020">
    <property type="term" value="C:membrane"/>
    <property type="evidence" value="ECO:0007669"/>
    <property type="project" value="UniProtKB-SubCell"/>
</dbReference>
<evidence type="ECO:0000313" key="15">
    <source>
        <dbReference type="EMBL" id="KAK2717046.1"/>
    </source>
</evidence>
<dbReference type="InterPro" id="IPR004014">
    <property type="entry name" value="ATPase_P-typ_cation-transptr_N"/>
</dbReference>
<keyword evidence="16" id="KW-1185">Reference proteome</keyword>
<feature type="domain" description="Cation-transporting P-type ATPase N-terminal" evidence="14">
    <location>
        <begin position="170"/>
        <end position="242"/>
    </location>
</feature>
<dbReference type="Proteomes" id="UP001187531">
    <property type="component" value="Unassembled WGS sequence"/>
</dbReference>
<dbReference type="PROSITE" id="PS00154">
    <property type="entry name" value="ATPASE_E1_E2"/>
    <property type="match status" value="1"/>
</dbReference>
<evidence type="ECO:0000259" key="14">
    <source>
        <dbReference type="SMART" id="SM00831"/>
    </source>
</evidence>
<dbReference type="Gene3D" id="3.40.1110.10">
    <property type="entry name" value="Calcium-transporting ATPase, cytoplasmic domain N"/>
    <property type="match status" value="1"/>
</dbReference>
<dbReference type="GO" id="GO:0006874">
    <property type="term" value="P:intracellular calcium ion homeostasis"/>
    <property type="evidence" value="ECO:0007669"/>
    <property type="project" value="TreeGrafter"/>
</dbReference>
<dbReference type="GO" id="GO:0019829">
    <property type="term" value="F:ATPase-coupled monoatomic cation transmembrane transporter activity"/>
    <property type="evidence" value="ECO:0007669"/>
    <property type="project" value="UniProtKB-UniRule"/>
</dbReference>
<dbReference type="Gene3D" id="3.40.50.1000">
    <property type="entry name" value="HAD superfamily/HAD-like"/>
    <property type="match status" value="1"/>
</dbReference>
<dbReference type="InterPro" id="IPR018303">
    <property type="entry name" value="ATPase_P-typ_P_site"/>
</dbReference>
<gene>
    <name evidence="15" type="ORF">QYM36_007256</name>
</gene>
<dbReference type="NCBIfam" id="TIGR01494">
    <property type="entry name" value="ATPase_P-type"/>
    <property type="match status" value="1"/>
</dbReference>
<keyword evidence="3" id="KW-0597">Phosphoprotein</keyword>
<dbReference type="SUPFAM" id="SSF56784">
    <property type="entry name" value="HAD-like"/>
    <property type="match status" value="1"/>
</dbReference>
<evidence type="ECO:0000256" key="12">
    <source>
        <dbReference type="ARBA" id="ARBA00049360"/>
    </source>
</evidence>
<dbReference type="SFLD" id="SFLDG00002">
    <property type="entry name" value="C1.7:_P-type_atpase_like"/>
    <property type="match status" value="1"/>
</dbReference>
<comment type="catalytic activity">
    <reaction evidence="12 13">
        <text>ATP + H2O = ADP + phosphate + H(+)</text>
        <dbReference type="Rhea" id="RHEA:13065"/>
        <dbReference type="ChEBI" id="CHEBI:15377"/>
        <dbReference type="ChEBI" id="CHEBI:15378"/>
        <dbReference type="ChEBI" id="CHEBI:30616"/>
        <dbReference type="ChEBI" id="CHEBI:43474"/>
        <dbReference type="ChEBI" id="CHEBI:456216"/>
    </reaction>
</comment>
<evidence type="ECO:0000256" key="11">
    <source>
        <dbReference type="ARBA" id="ARBA00023136"/>
    </source>
</evidence>
<dbReference type="GO" id="GO:0005524">
    <property type="term" value="F:ATP binding"/>
    <property type="evidence" value="ECO:0007669"/>
    <property type="project" value="UniProtKB-UniRule"/>
</dbReference>
<dbReference type="SFLD" id="SFLDS00003">
    <property type="entry name" value="Haloacid_Dehalogenase"/>
    <property type="match status" value="1"/>
</dbReference>
<proteinExistence type="inferred from homology"/>
<dbReference type="FunFam" id="1.20.1110.10:FF:000023">
    <property type="entry name" value="Cation-transporting ATPase"/>
    <property type="match status" value="1"/>
</dbReference>
<feature type="transmembrane region" description="Helical" evidence="13">
    <location>
        <begin position="246"/>
        <end position="265"/>
    </location>
</feature>
<evidence type="ECO:0000256" key="2">
    <source>
        <dbReference type="ARBA" id="ARBA00006000"/>
    </source>
</evidence>
<sequence length="1191" mass="133745">MKDRQAIYLDEVKNIKDSKEEFVPIEEGEFSKSSNKESDDGCQNRINIGKEEYEIEGYKTSLPRLIGAGVIICATAGTAGLVFYWWKWFYLFCTSVPCHLHYANRILICECSGKKSKRYFVKQISTLSKDDGQLCRPSSDGCFEDTESVRFFLFKKNRFIYSPRTEKFELCTGIDGNLSLNYYHAALNGLSDEEQDKRRKLYGPNYIHVPVDSFGKQFAKQFFQPFYIFQIFSVFVWIVIEYYYFAGAIVIMAGMGLLVSILETIQNQRKIKDMVESTEAVCVVRPNEPFDDITSDKLVPGDIIVIPPSGCGMPCDVLLLRGTVIVDESPLTGESVPVMKTALPNSSSIHFLESEHNRHVLYGGTAVLQARYFEGEHVLACVIRTGYSTAKGQMVSSILYPQPLDFQFERDSYKFIGILAGISALGVGYNLTRLLQLGMTGWSVFGHTFDIVTIVVPPALPAAMTVGSYYASKRLEKQKILCINPRAINVGGSLNLFCFDKTGTLTEDGMNFKTMLPSREGKFDYEVSSHQTLLSMIASANREDDEPFPKLLEGMATCHSLTYINDKLCGDPLEIQILMASGATYEPPNTAGGQTYDVLVETVVKFKRSLSSQQIALENGLSSEANSEHVIGIVKIFPFASSIQRSGVVTKTLDQPFFDFFCKGSPETIMKLCTPETVPKNFHQTLSWYAQKGYRIIAMAHRSIKKNYVKVQKMQREEFEENLTFLGLIIMENREKMETKEVIKELEMADIRTVMITGDNLDTGICVARNCGMVKPNTNVIKVEVKTDPIRNVKKIHYYQILEDGVEERSPTELRSLLTYTMAIDGTNFDIIKEEIPEALENIYSRGTVFARMKPNQKQTVIKGLQDLGYVVGMCGDGANDCGALKAAHVGLSLTDTESSVAAPFTASNSSLKSVPSLIRECRCALVTSFGVFKYMAAYSLIQFASVMILYQIGTNLTDFQFLYIDLFLITFTSAVFGRTGPYQGPLHNKPPPTSLMAAGPVLSLLSQFILGVGVILASLYLTFQQDWFVPYNKIYNLTEDGFLESPLDCHENYAVFAPSQFMYIFLAVSFCKGFPYRLCFLTNVLLTLAIIVATVFSVYLTLSPTEWLLELLEIKLPDEIGFRLLILGISLVYIILSILMEAFLVDYILVKFDCQKKCFRQKSYWPLPTRAGNEGIDSFFKTEVELCQMP</sequence>
<dbReference type="InterPro" id="IPR036412">
    <property type="entry name" value="HAD-like_sf"/>
</dbReference>
<keyword evidence="8 13" id="KW-0460">Magnesium</keyword>